<proteinExistence type="predicted"/>
<gene>
    <name evidence="8" type="ORF">PX52LOC_06591</name>
</gene>
<evidence type="ECO:0000256" key="5">
    <source>
        <dbReference type="PROSITE-ProRule" id="PRU00339"/>
    </source>
</evidence>
<organism evidence="8 9">
    <name type="scientific">Limnoglobus roseus</name>
    <dbReference type="NCBI Taxonomy" id="2598579"/>
    <lineage>
        <taxon>Bacteria</taxon>
        <taxon>Pseudomonadati</taxon>
        <taxon>Planctomycetota</taxon>
        <taxon>Planctomycetia</taxon>
        <taxon>Gemmatales</taxon>
        <taxon>Gemmataceae</taxon>
        <taxon>Limnoglobus</taxon>
    </lineage>
</organism>
<dbReference type="SUPFAM" id="SSF48452">
    <property type="entry name" value="TPR-like"/>
    <property type="match status" value="2"/>
</dbReference>
<evidence type="ECO:0000313" key="9">
    <source>
        <dbReference type="Proteomes" id="UP000324974"/>
    </source>
</evidence>
<feature type="domain" description="Protein kinase" evidence="7">
    <location>
        <begin position="148"/>
        <end position="464"/>
    </location>
</feature>
<keyword evidence="2 6" id="KW-0547">Nucleotide-binding</keyword>
<dbReference type="AlphaFoldDB" id="A0A5C1ANE5"/>
<dbReference type="Pfam" id="PF13181">
    <property type="entry name" value="TPR_8"/>
    <property type="match status" value="1"/>
</dbReference>
<keyword evidence="3" id="KW-0418">Kinase</keyword>
<keyword evidence="5" id="KW-0802">TPR repeat</keyword>
<feature type="repeat" description="TPR" evidence="5">
    <location>
        <begin position="747"/>
        <end position="780"/>
    </location>
</feature>
<feature type="repeat" description="TPR" evidence="5">
    <location>
        <begin position="781"/>
        <end position="814"/>
    </location>
</feature>
<dbReference type="GO" id="GO:0004674">
    <property type="term" value="F:protein serine/threonine kinase activity"/>
    <property type="evidence" value="ECO:0007669"/>
    <property type="project" value="TreeGrafter"/>
</dbReference>
<dbReference type="CDD" id="cd14014">
    <property type="entry name" value="STKc_PknB_like"/>
    <property type="match status" value="1"/>
</dbReference>
<dbReference type="InterPro" id="IPR011009">
    <property type="entry name" value="Kinase-like_dom_sf"/>
</dbReference>
<dbReference type="PROSITE" id="PS00108">
    <property type="entry name" value="PROTEIN_KINASE_ST"/>
    <property type="match status" value="1"/>
</dbReference>
<dbReference type="SMART" id="SM00220">
    <property type="entry name" value="S_TKc"/>
    <property type="match status" value="1"/>
</dbReference>
<dbReference type="PROSITE" id="PS00107">
    <property type="entry name" value="PROTEIN_KINASE_ATP"/>
    <property type="match status" value="1"/>
</dbReference>
<dbReference type="InterPro" id="IPR019734">
    <property type="entry name" value="TPR_rpt"/>
</dbReference>
<dbReference type="PROSITE" id="PS50005">
    <property type="entry name" value="TPR"/>
    <property type="match status" value="2"/>
</dbReference>
<feature type="binding site" evidence="6">
    <location>
        <position position="178"/>
    </location>
    <ligand>
        <name>ATP</name>
        <dbReference type="ChEBI" id="CHEBI:30616"/>
    </ligand>
</feature>
<evidence type="ECO:0000256" key="1">
    <source>
        <dbReference type="ARBA" id="ARBA00022679"/>
    </source>
</evidence>
<dbReference type="Gene3D" id="1.10.510.10">
    <property type="entry name" value="Transferase(Phosphotransferase) domain 1"/>
    <property type="match status" value="2"/>
</dbReference>
<dbReference type="GO" id="GO:0005524">
    <property type="term" value="F:ATP binding"/>
    <property type="evidence" value="ECO:0007669"/>
    <property type="project" value="UniProtKB-UniRule"/>
</dbReference>
<dbReference type="Proteomes" id="UP000324974">
    <property type="component" value="Chromosome"/>
</dbReference>
<keyword evidence="4 6" id="KW-0067">ATP-binding</keyword>
<dbReference type="EMBL" id="CP042425">
    <property type="protein sequence ID" value="QEL19516.1"/>
    <property type="molecule type" value="Genomic_DNA"/>
</dbReference>
<sequence length="1025" mass="111507">MTNAATVNAPGATGVERRIEAFEAAWEAGASVDVVRFLPSEDDPDYLPTLCELIRVSLELSWARGRPLQVTDFRHRFPAVFARPDLAGAIEFEDRRLRAQFPTLAGTGFVELTPMPAGERISGAAGQKAIAPPDRPVLPDAGELFHGFQLREVLGTGTFGRVFLAHQRALSDRPVALKVMAQPNREAQNLARLQHTNIVPILSAHQFGPLQAVCMPYYGRTTLRQVLDSVRGLKELPTSGRELISTLRASVTATEVDSPRQPAVPDRSPIIATVAPAPTREMLADLPYGEAVVWIMARLADGLAHAHSRGILHRDLKPENVLLADDGQPMLLDFNLADDGSGGGSGRVGGTLMYMAPEHLRAFTGDRSQPIDARSDLYALGLIFYELLSARHPSPVGSGSGNPVEALQVLRQSRPLSLRSWNPDASAAVNAVVLRLLEPNPADRYQSARHLQEDLDRHLAHLPLLHISEPSLVERAQKWSWRNPRAVPTVGLSLAVVVALGLGAAVFKHDRARRHAEVNALASATAVQEARETAEATALHAAFRKDLQTARVLLTACAGDPATQSAGTARVRDALGRYAVLDNSKWEEETAVSRLGVADREALRAEVGEALFLLARTAERGGDRAGAFHFLGRAQDCFPPSAVPAVLGRERAELAGQLGHAEEARQLRDALASARDAGPNDAYLEGVGQAITGRWAEAVGPLEMACRLDPQHLASTFALGYTYDALGRDAEALECYRACTALRKDFPWPHLNRGIIYLRRGEHGRALADLDEAVRLAPDWADAYFTRGTLHQRMGSFAKALADYNGAEELHTPRTRLFFLRSQVRAKLNDAAGAAADRAKGLATPPADESDYLARGVAYLPAEPKNALADFEQAAVLNPRSLTAYQNKSHVLSTYLHRDAEAVKTLDKAVETYPSFVPARAGRAVLLARLGKRKEAQRDATESLRRDTSPFTLYQLAGVYAITSKDHSEDRREALRLLAAAFTAGFRDFTALDGDHDLDAIRGRTEFSALVAEFRPTAEVSKENH</sequence>
<dbReference type="OrthoDB" id="6111975at2"/>
<dbReference type="PANTHER" id="PTHR43289">
    <property type="entry name" value="MITOGEN-ACTIVATED PROTEIN KINASE KINASE KINASE 20-RELATED"/>
    <property type="match status" value="1"/>
</dbReference>
<evidence type="ECO:0000256" key="2">
    <source>
        <dbReference type="ARBA" id="ARBA00022741"/>
    </source>
</evidence>
<dbReference type="PANTHER" id="PTHR43289:SF6">
    <property type="entry name" value="SERINE_THREONINE-PROTEIN KINASE NEKL-3"/>
    <property type="match status" value="1"/>
</dbReference>
<dbReference type="SUPFAM" id="SSF56112">
    <property type="entry name" value="Protein kinase-like (PK-like)"/>
    <property type="match status" value="1"/>
</dbReference>
<evidence type="ECO:0000259" key="7">
    <source>
        <dbReference type="PROSITE" id="PS50011"/>
    </source>
</evidence>
<dbReference type="RefSeq" id="WP_149113897.1">
    <property type="nucleotide sequence ID" value="NZ_CP042425.1"/>
</dbReference>
<evidence type="ECO:0000256" key="6">
    <source>
        <dbReference type="PROSITE-ProRule" id="PRU10141"/>
    </source>
</evidence>
<dbReference type="Gene3D" id="1.25.40.10">
    <property type="entry name" value="Tetratricopeptide repeat domain"/>
    <property type="match status" value="3"/>
</dbReference>
<reference evidence="9" key="1">
    <citation type="submission" date="2019-08" db="EMBL/GenBank/DDBJ databases">
        <title>Limnoglobus roseus gen. nov., sp. nov., a novel freshwater planctomycete with a giant genome from the family Gemmataceae.</title>
        <authorList>
            <person name="Kulichevskaya I.S."/>
            <person name="Naumoff D.G."/>
            <person name="Miroshnikov K."/>
            <person name="Ivanova A."/>
            <person name="Philippov D.A."/>
            <person name="Hakobyan A."/>
            <person name="Rijpstra I.C."/>
            <person name="Sinninghe Damste J.S."/>
            <person name="Liesack W."/>
            <person name="Dedysh S.N."/>
        </authorList>
    </citation>
    <scope>NUCLEOTIDE SEQUENCE [LARGE SCALE GENOMIC DNA]</scope>
    <source>
        <strain evidence="9">PX52</strain>
    </source>
</reference>
<name>A0A5C1ANE5_9BACT</name>
<dbReference type="InterPro" id="IPR008271">
    <property type="entry name" value="Ser/Thr_kinase_AS"/>
</dbReference>
<evidence type="ECO:0000256" key="4">
    <source>
        <dbReference type="ARBA" id="ARBA00022840"/>
    </source>
</evidence>
<dbReference type="PROSITE" id="PS50011">
    <property type="entry name" value="PROTEIN_KINASE_DOM"/>
    <property type="match status" value="1"/>
</dbReference>
<dbReference type="InterPro" id="IPR000719">
    <property type="entry name" value="Prot_kinase_dom"/>
</dbReference>
<dbReference type="InterPro" id="IPR011990">
    <property type="entry name" value="TPR-like_helical_dom_sf"/>
</dbReference>
<accession>A0A5C1ANE5</accession>
<keyword evidence="9" id="KW-1185">Reference proteome</keyword>
<dbReference type="KEGG" id="lrs:PX52LOC_06591"/>
<evidence type="ECO:0000256" key="3">
    <source>
        <dbReference type="ARBA" id="ARBA00022777"/>
    </source>
</evidence>
<dbReference type="InterPro" id="IPR017441">
    <property type="entry name" value="Protein_kinase_ATP_BS"/>
</dbReference>
<keyword evidence="1" id="KW-0808">Transferase</keyword>
<dbReference type="Pfam" id="PF00069">
    <property type="entry name" value="Pkinase"/>
    <property type="match status" value="1"/>
</dbReference>
<dbReference type="SMART" id="SM00028">
    <property type="entry name" value="TPR"/>
    <property type="match status" value="6"/>
</dbReference>
<evidence type="ECO:0000313" key="8">
    <source>
        <dbReference type="EMBL" id="QEL19516.1"/>
    </source>
</evidence>
<protein>
    <submittedName>
        <fullName evidence="8">Tetratricopeptide repeat protein</fullName>
    </submittedName>
</protein>